<name>A0A0N4YUE2_NIPBR</name>
<feature type="region of interest" description="Disordered" evidence="1">
    <location>
        <begin position="181"/>
        <end position="234"/>
    </location>
</feature>
<evidence type="ECO:0000313" key="3">
    <source>
        <dbReference type="Proteomes" id="UP000271162"/>
    </source>
</evidence>
<dbReference type="Proteomes" id="UP000271162">
    <property type="component" value="Unassembled WGS sequence"/>
</dbReference>
<dbReference type="AlphaFoldDB" id="A0A0N4YUE2"/>
<protein>
    <submittedName>
        <fullName evidence="4">PAN domain protein</fullName>
    </submittedName>
</protein>
<gene>
    <name evidence="2" type="ORF">NBR_LOCUS20865</name>
</gene>
<feature type="region of interest" description="Disordered" evidence="1">
    <location>
        <begin position="339"/>
        <end position="364"/>
    </location>
</feature>
<accession>A0A0N4YUE2</accession>
<feature type="compositionally biased region" description="Basic and acidic residues" evidence="1">
    <location>
        <begin position="41"/>
        <end position="54"/>
    </location>
</feature>
<feature type="compositionally biased region" description="Low complexity" evidence="1">
    <location>
        <begin position="491"/>
        <end position="516"/>
    </location>
</feature>
<feature type="compositionally biased region" description="Low complexity" evidence="1">
    <location>
        <begin position="182"/>
        <end position="216"/>
    </location>
</feature>
<evidence type="ECO:0000313" key="2">
    <source>
        <dbReference type="EMBL" id="VDL84603.1"/>
    </source>
</evidence>
<evidence type="ECO:0000313" key="4">
    <source>
        <dbReference type="WBParaSite" id="NBR_0002086401-mRNA-1"/>
    </source>
</evidence>
<dbReference type="WBParaSite" id="NBR_0002086401-mRNA-1">
    <property type="protein sequence ID" value="NBR_0002086401-mRNA-1"/>
    <property type="gene ID" value="NBR_0002086401"/>
</dbReference>
<reference evidence="2 3" key="2">
    <citation type="submission" date="2018-11" db="EMBL/GenBank/DDBJ databases">
        <authorList>
            <consortium name="Pathogen Informatics"/>
        </authorList>
    </citation>
    <scope>NUCLEOTIDE SEQUENCE [LARGE SCALE GENOMIC DNA]</scope>
</reference>
<feature type="region of interest" description="Disordered" evidence="1">
    <location>
        <begin position="1"/>
        <end position="78"/>
    </location>
</feature>
<feature type="region of interest" description="Disordered" evidence="1">
    <location>
        <begin position="487"/>
        <end position="533"/>
    </location>
</feature>
<keyword evidence="3" id="KW-1185">Reference proteome</keyword>
<sequence length="775" mass="84628">MSSSSLRQTGDDGSGSPKHFEKELAESVTTSTETPAVVLSHQEDQAHVNTHEDQTPPTSTSASAAVEGSPASTIAGGRKDLTPTVRKHCLIKFQARPLSQRPAGSTAAFELEIPAESAEICATRCYQDGCSGAKYDPKAGSCSLSYNDKQHCTNEPVVLHYKAEELTWIHCVNCYTFKGTEETAPSTDTTSSTPSGTESTTEGSTPTETPSSSTASTKEENKPAEGGLKHTPSNQFQRGCLIKFQARPIENRPKEFTAPFELDLPVDSIGLCATRCYQDGCTGARYEPVGKICSLSYNDRPFCDNSPVTLNYDAKNTTWLNCVNCYTIKHSDKVIAPEATAAPSSEATTVTSETTTSGEATSVTTGVPREIGEPVAVLGNRSRSDSATPFQRGCAIKFQARPFSQRPAQFQAKFELELHVDSAEICAIRCYQDGCSGAKYDPKSGSCSLSYNDKQYCTNEAVLLQYRDDELTWIHCVNCYAIKDTDGTGPSTPSKSSSVESSTLSSATTSSEHSSTIAFTSTTGKHEEAPQSSLSNKFQRGCLIKFQARPIEDRPKQFTAPFELDVPVDSIELCAVRCYQGLPLSGEELIEGRGPHSGYSQPHSSTARCVVNFQIVELEERPPHFTAAFEITFSTETVEICAYRCYQDGCTGARYLPDSKQCSLSYNDRAFCSPERLVQIARPQQPVFIHCLSCVPRLPNLKLQSLQNPAPTKAPEASGEEPVEDNNVPKTLLRRQQDPPLEQSRQVLHQAKVVLELAREQPLLEEYHRNQQPLL</sequence>
<dbReference type="STRING" id="27835.A0A0N4YUE2"/>
<reference evidence="4" key="1">
    <citation type="submission" date="2017-02" db="UniProtKB">
        <authorList>
            <consortium name="WormBaseParasite"/>
        </authorList>
    </citation>
    <scope>IDENTIFICATION</scope>
</reference>
<evidence type="ECO:0000256" key="1">
    <source>
        <dbReference type="SAM" id="MobiDB-lite"/>
    </source>
</evidence>
<dbReference type="EMBL" id="UYSL01025608">
    <property type="protein sequence ID" value="VDL84603.1"/>
    <property type="molecule type" value="Genomic_DNA"/>
</dbReference>
<feature type="region of interest" description="Disordered" evidence="1">
    <location>
        <begin position="706"/>
        <end position="728"/>
    </location>
</feature>
<proteinExistence type="predicted"/>
<organism evidence="4">
    <name type="scientific">Nippostrongylus brasiliensis</name>
    <name type="common">Rat hookworm</name>
    <dbReference type="NCBI Taxonomy" id="27835"/>
    <lineage>
        <taxon>Eukaryota</taxon>
        <taxon>Metazoa</taxon>
        <taxon>Ecdysozoa</taxon>
        <taxon>Nematoda</taxon>
        <taxon>Chromadorea</taxon>
        <taxon>Rhabditida</taxon>
        <taxon>Rhabditina</taxon>
        <taxon>Rhabditomorpha</taxon>
        <taxon>Strongyloidea</taxon>
        <taxon>Heligmosomidae</taxon>
        <taxon>Nippostrongylus</taxon>
    </lineage>
</organism>
<dbReference type="OMA" id="FQARPIE"/>